<dbReference type="SUPFAM" id="SSF53756">
    <property type="entry name" value="UDP-Glycosyltransferase/glycogen phosphorylase"/>
    <property type="match status" value="1"/>
</dbReference>
<keyword evidence="5" id="KW-1185">Reference proteome</keyword>
<dbReference type="OrthoDB" id="9802525at2"/>
<evidence type="ECO:0000313" key="5">
    <source>
        <dbReference type="Proteomes" id="UP000007947"/>
    </source>
</evidence>
<dbReference type="Pfam" id="PF13439">
    <property type="entry name" value="Glyco_transf_4"/>
    <property type="match status" value="1"/>
</dbReference>
<evidence type="ECO:0000256" key="1">
    <source>
        <dbReference type="ARBA" id="ARBA00022676"/>
    </source>
</evidence>
<dbReference type="GO" id="GO:1901137">
    <property type="term" value="P:carbohydrate derivative biosynthetic process"/>
    <property type="evidence" value="ECO:0007669"/>
    <property type="project" value="UniProtKB-ARBA"/>
</dbReference>
<dbReference type="AlphaFoldDB" id="F5XFY1"/>
<evidence type="ECO:0000256" key="2">
    <source>
        <dbReference type="ARBA" id="ARBA00022679"/>
    </source>
</evidence>
<dbReference type="RefSeq" id="WP_013865738.1">
    <property type="nucleotide sequence ID" value="NC_015635.1"/>
</dbReference>
<dbReference type="STRING" id="1032480.MLP_49010"/>
<dbReference type="InterPro" id="IPR050194">
    <property type="entry name" value="Glycosyltransferase_grp1"/>
</dbReference>
<dbReference type="EMBL" id="AP012204">
    <property type="protein sequence ID" value="BAK37915.1"/>
    <property type="molecule type" value="Genomic_DNA"/>
</dbReference>
<dbReference type="EC" id="2.4.-.-" evidence="4"/>
<dbReference type="HOGENOM" id="CLU_009583_0_3_11"/>
<dbReference type="PANTHER" id="PTHR45947">
    <property type="entry name" value="SULFOQUINOVOSYL TRANSFERASE SQD2"/>
    <property type="match status" value="1"/>
</dbReference>
<dbReference type="Pfam" id="PF13692">
    <property type="entry name" value="Glyco_trans_1_4"/>
    <property type="match status" value="1"/>
</dbReference>
<organism evidence="4 5">
    <name type="scientific">Microlunatus phosphovorus (strain ATCC 700054 / DSM 10555 / JCM 9379 / NBRC 101784 / NCIMB 13414 / VKM Ac-1990 / NM-1)</name>
    <dbReference type="NCBI Taxonomy" id="1032480"/>
    <lineage>
        <taxon>Bacteria</taxon>
        <taxon>Bacillati</taxon>
        <taxon>Actinomycetota</taxon>
        <taxon>Actinomycetes</taxon>
        <taxon>Propionibacteriales</taxon>
        <taxon>Propionibacteriaceae</taxon>
        <taxon>Microlunatus</taxon>
    </lineage>
</organism>
<dbReference type="Proteomes" id="UP000007947">
    <property type="component" value="Chromosome"/>
</dbReference>
<dbReference type="GO" id="GO:0016758">
    <property type="term" value="F:hexosyltransferase activity"/>
    <property type="evidence" value="ECO:0007669"/>
    <property type="project" value="TreeGrafter"/>
</dbReference>
<proteinExistence type="predicted"/>
<reference evidence="4 5" key="1">
    <citation type="submission" date="2011-05" db="EMBL/GenBank/DDBJ databases">
        <title>Whole genome sequence of Microlunatus phosphovorus NM-1.</title>
        <authorList>
            <person name="Hosoyama A."/>
            <person name="Sasaki K."/>
            <person name="Harada T."/>
            <person name="Igarashi R."/>
            <person name="Kawakoshi A."/>
            <person name="Sasagawa M."/>
            <person name="Fukada J."/>
            <person name="Nakamura S."/>
            <person name="Katano Y."/>
            <person name="Hanada S."/>
            <person name="Kamagata Y."/>
            <person name="Nakamura N."/>
            <person name="Yamazaki S."/>
            <person name="Fujita N."/>
        </authorList>
    </citation>
    <scope>NUCLEOTIDE SEQUENCE [LARGE SCALE GENOMIC DNA]</scope>
    <source>
        <strain evidence="5">ATCC 700054 / DSM 10555 / JCM 9379 / NBRC 101784 / NCIMB 13414 / VKM Ac-1990 / NM-1</strain>
    </source>
</reference>
<name>F5XFY1_MICPN</name>
<dbReference type="InterPro" id="IPR028098">
    <property type="entry name" value="Glyco_trans_4-like_N"/>
</dbReference>
<sequence>MPRKILLVSQPGDAGVAHVVANHVEWAVERGWQPTVACDPESRLAELAVERGGRVEPWKAKRSPASGVHSEMRALRGILERTSPDVVHLHSSKAGLVGRLLIRGSRPTVFQPHAWSFQASRGMSKALAVRWERWAQRWTDVTVCVSRAEQAAGTQFGVEATTAMVPNSVDSARFHPLPGNADRAALRAEMGFAPDASLAVCVGRLCEQKGQDLLLAAWPRVLDAVPSAQLVLVGDGPKRDQLESQRVANVVFAGASPHSARWFQLADLAVVPSRWEGQALVILEAMSCAVPIVASDIAPNAETLPLNVGATVSADQPEILAAAIVERLQTDAHERVTEGLSGRKHVQEFHDRAQLADKLTEVWEAVADAHRVSPIHLAR</sequence>
<evidence type="ECO:0000259" key="3">
    <source>
        <dbReference type="Pfam" id="PF13439"/>
    </source>
</evidence>
<dbReference type="KEGG" id="mph:MLP_49010"/>
<keyword evidence="1 4" id="KW-0328">Glycosyltransferase</keyword>
<gene>
    <name evidence="4" type="ordered locus">MLP_49010</name>
</gene>
<dbReference type="eggNOG" id="COG0438">
    <property type="taxonomic scope" value="Bacteria"/>
</dbReference>
<keyword evidence="2 4" id="KW-0808">Transferase</keyword>
<dbReference type="PANTHER" id="PTHR45947:SF3">
    <property type="entry name" value="SULFOQUINOVOSYL TRANSFERASE SQD2"/>
    <property type="match status" value="1"/>
</dbReference>
<protein>
    <submittedName>
        <fullName evidence="4">Putative glycosyltransferase</fullName>
        <ecNumber evidence="4">2.4.-.-</ecNumber>
    </submittedName>
</protein>
<feature type="domain" description="Glycosyltransferase subfamily 4-like N-terminal" evidence="3">
    <location>
        <begin position="15"/>
        <end position="173"/>
    </location>
</feature>
<accession>F5XFY1</accession>
<dbReference type="Gene3D" id="3.40.50.2000">
    <property type="entry name" value="Glycogen Phosphorylase B"/>
    <property type="match status" value="2"/>
</dbReference>
<evidence type="ECO:0000313" key="4">
    <source>
        <dbReference type="EMBL" id="BAK37915.1"/>
    </source>
</evidence>